<dbReference type="EMBL" id="JJPJ01000162">
    <property type="protein sequence ID" value="KKG56901.1"/>
    <property type="molecule type" value="Genomic_DNA"/>
</dbReference>
<dbReference type="SUPFAM" id="SSF56801">
    <property type="entry name" value="Acetyl-CoA synthetase-like"/>
    <property type="match status" value="1"/>
</dbReference>
<dbReference type="Proteomes" id="UP000034188">
    <property type="component" value="Unassembled WGS sequence"/>
</dbReference>
<sequence>MIPELDKFPRLEKKLVSTYYNSPYHFQNLVVSTYGYYYRRQNLNAEVSSRLRELEKTQYYTRSELENYQNKKLKLLIKHAYENVPYYHRIFRSNNLTPEDIKSKNDLVKLPYLTKEDIRINFNDLIAKNYETRKLQLVHTSGTTGSPLEFYWDTNVMLMENAFIRRHWSWAGFGLKDWRVTLRGNVIVPLSQKKGPFWRYNYPEKQVFFSSFHMNPDTLPEYVKEIRNISPKAIQGYPSTVYTLARYMRENDIKIPVSAVFTSSEPIYPVQREVIEDQFQCKIYDLYGLSERTAAAGQCSNGNYHIYSEYGIIELLNNDGIITDSGEFGEIVSTGLNNYGMPLIRYKTGDGTKFRDESCECGINLSLMDPVETKLDDMILTPDGNLLSPSVLTHPFKPMVNIEKSQIIQEAKDKLIIKIVKKPGYSEKDSEILLKELHERVGFEMGIELDFVEDILRTKAGKYRWIVSKVYTNSN</sequence>
<dbReference type="Proteomes" id="UP000034566">
    <property type="component" value="Unassembled WGS sequence"/>
</dbReference>
<dbReference type="EMBL" id="JJPK01000038">
    <property type="protein sequence ID" value="KKG63406.1"/>
    <property type="molecule type" value="Genomic_DNA"/>
</dbReference>
<dbReference type="Gene3D" id="3.40.50.12780">
    <property type="entry name" value="N-terminal domain of ligase-like"/>
    <property type="match status" value="1"/>
</dbReference>
<evidence type="ECO:0008006" key="7">
    <source>
        <dbReference type="Google" id="ProtNLM"/>
    </source>
</evidence>
<evidence type="ECO:0000313" key="6">
    <source>
        <dbReference type="Proteomes" id="UP000034566"/>
    </source>
</evidence>
<dbReference type="InterPro" id="IPR053158">
    <property type="entry name" value="CapK_Type1_Caps_Biosynth"/>
</dbReference>
<comment type="caution">
    <text evidence="3">The sequence shown here is derived from an EMBL/GenBank/DDBJ whole genome shotgun (WGS) entry which is preliminary data.</text>
</comment>
<evidence type="ECO:0000313" key="1">
    <source>
        <dbReference type="EMBL" id="KKG56901.1"/>
    </source>
</evidence>
<dbReference type="RefSeq" id="WP_052735993.1">
    <property type="nucleotide sequence ID" value="NZ_JJPI01000019.1"/>
</dbReference>
<dbReference type="AlphaFoldDB" id="A0A0F8GG55"/>
<dbReference type="InterPro" id="IPR042099">
    <property type="entry name" value="ANL_N_sf"/>
</dbReference>
<organism evidence="3 6">
    <name type="scientific">Methanosarcina mazei</name>
    <name type="common">Methanosarcina frisia</name>
    <dbReference type="NCBI Taxonomy" id="2209"/>
    <lineage>
        <taxon>Archaea</taxon>
        <taxon>Methanobacteriati</taxon>
        <taxon>Methanobacteriota</taxon>
        <taxon>Stenosarchaea group</taxon>
        <taxon>Methanomicrobia</taxon>
        <taxon>Methanosarcinales</taxon>
        <taxon>Methanosarcinaceae</taxon>
        <taxon>Methanosarcina</taxon>
    </lineage>
</organism>
<protein>
    <recommendedName>
        <fullName evidence="7">Phenylacetate--CoA ligase family protein</fullName>
    </recommendedName>
</protein>
<dbReference type="PANTHER" id="PTHR36932:SF1">
    <property type="entry name" value="CAPSULAR POLYSACCHARIDE BIOSYNTHESIS PROTEIN"/>
    <property type="match status" value="1"/>
</dbReference>
<gene>
    <name evidence="2" type="ORF">DU33_19490</name>
    <name evidence="3" type="ORF">DU45_20305</name>
    <name evidence="1" type="ORF">DU64_05305</name>
</gene>
<dbReference type="PANTHER" id="PTHR36932">
    <property type="entry name" value="CAPSULAR POLYSACCHARIDE BIOSYNTHESIS PROTEIN"/>
    <property type="match status" value="1"/>
</dbReference>
<name>A0A0F8GG55_METMZ</name>
<proteinExistence type="predicted"/>
<evidence type="ECO:0000313" key="5">
    <source>
        <dbReference type="Proteomes" id="UP000034279"/>
    </source>
</evidence>
<dbReference type="EMBL" id="JJPI01000019">
    <property type="protein sequence ID" value="KKG57587.1"/>
    <property type="molecule type" value="Genomic_DNA"/>
</dbReference>
<accession>A0A0F8GG55</accession>
<reference evidence="4 5" key="1">
    <citation type="journal article" date="2015" name="ISME J.">
        <title>Genomic and phenotypic differentiation among Methanosarcina mazei populations from Columbia River sediment.</title>
        <authorList>
            <person name="Youngblut N.D."/>
            <person name="Wirth J.S."/>
            <person name="Henriksen J.R."/>
            <person name="Smith M."/>
            <person name="Simon H."/>
            <person name="Metcalf W.W."/>
            <person name="Whitaker R.J."/>
        </authorList>
    </citation>
    <scope>NUCLEOTIDE SEQUENCE [LARGE SCALE GENOMIC DNA]</scope>
    <source>
        <strain evidence="2 4">3.F.T.1A.1</strain>
        <strain evidence="1 5">3.F.T.1A.2</strain>
        <strain evidence="3 6">3.F.T.1A.4</strain>
    </source>
</reference>
<evidence type="ECO:0000313" key="3">
    <source>
        <dbReference type="EMBL" id="KKG63406.1"/>
    </source>
</evidence>
<evidence type="ECO:0000313" key="4">
    <source>
        <dbReference type="Proteomes" id="UP000034188"/>
    </source>
</evidence>
<dbReference type="Proteomes" id="UP000034279">
    <property type="component" value="Unassembled WGS sequence"/>
</dbReference>
<dbReference type="PATRIC" id="fig|2209.42.peg.4253"/>
<evidence type="ECO:0000313" key="2">
    <source>
        <dbReference type="EMBL" id="KKG57587.1"/>
    </source>
</evidence>